<evidence type="ECO:0000313" key="2">
    <source>
        <dbReference type="RefSeq" id="XP_016514470.1"/>
    </source>
</evidence>
<feature type="region of interest" description="Disordered" evidence="1">
    <location>
        <begin position="51"/>
        <end position="81"/>
    </location>
</feature>
<organism evidence="2">
    <name type="scientific">Nicotiana tabacum</name>
    <name type="common">Common tobacco</name>
    <dbReference type="NCBI Taxonomy" id="4097"/>
    <lineage>
        <taxon>Eukaryota</taxon>
        <taxon>Viridiplantae</taxon>
        <taxon>Streptophyta</taxon>
        <taxon>Embryophyta</taxon>
        <taxon>Tracheophyta</taxon>
        <taxon>Spermatophyta</taxon>
        <taxon>Magnoliopsida</taxon>
        <taxon>eudicotyledons</taxon>
        <taxon>Gunneridae</taxon>
        <taxon>Pentapetalae</taxon>
        <taxon>asterids</taxon>
        <taxon>lamiids</taxon>
        <taxon>Solanales</taxon>
        <taxon>Solanaceae</taxon>
        <taxon>Nicotianoideae</taxon>
        <taxon>Nicotianeae</taxon>
        <taxon>Nicotiana</taxon>
    </lineage>
</organism>
<feature type="compositionally biased region" description="Gly residues" evidence="1">
    <location>
        <begin position="119"/>
        <end position="134"/>
    </location>
</feature>
<dbReference type="PaxDb" id="4097-A0A1S4DM18"/>
<sequence length="182" mass="20034">MTPEYKTNMSMLKYFDMACIIALGTSVKVQYVKHNLKKMVHDLQNWDDEMIVPNQDQDDSNETEGTTLRDPQYTNSRGRPRLNRYRGRIEYYFTSSQPRGVFGASNGARAGVRGDGRGGGRVGVNRGGRGGGRSGGRRGRGNGQGRGTSVDYDGSLGVNEQIDATQSQSSLFDLNAEPDMEI</sequence>
<reference evidence="2" key="1">
    <citation type="submission" date="2025-08" db="UniProtKB">
        <authorList>
            <consortium name="RefSeq"/>
        </authorList>
    </citation>
    <scope>IDENTIFICATION</scope>
</reference>
<dbReference type="RefSeq" id="XP_016514470.1">
    <property type="nucleotide sequence ID" value="XM_016658984.1"/>
</dbReference>
<dbReference type="KEGG" id="nta:107831233"/>
<gene>
    <name evidence="2" type="primary">LOC107831233</name>
</gene>
<protein>
    <submittedName>
        <fullName evidence="2">Uncharacterized protein</fullName>
    </submittedName>
</protein>
<dbReference type="AlphaFoldDB" id="A0A1S4DM18"/>
<feature type="region of interest" description="Disordered" evidence="1">
    <location>
        <begin position="112"/>
        <end position="155"/>
    </location>
</feature>
<name>A0A1S4DM18_TOBAC</name>
<feature type="compositionally biased region" description="Acidic residues" evidence="1">
    <location>
        <begin position="51"/>
        <end position="62"/>
    </location>
</feature>
<accession>A0A1S4DM18</accession>
<proteinExistence type="predicted"/>
<evidence type="ECO:0000256" key="1">
    <source>
        <dbReference type="SAM" id="MobiDB-lite"/>
    </source>
</evidence>
<dbReference type="OrthoDB" id="1242420at2759"/>